<dbReference type="AlphaFoldDB" id="A0AAX2QRX4"/>
<dbReference type="EMBL" id="SMBI01000002">
    <property type="protein sequence ID" value="TCU28409.1"/>
    <property type="molecule type" value="Genomic_DNA"/>
</dbReference>
<keyword evidence="4" id="KW-1185">Reference proteome</keyword>
<reference evidence="2 3" key="1">
    <citation type="submission" date="2019-03" db="EMBL/GenBank/DDBJ databases">
        <title>Genomic Encyclopedia of Type Strains, Phase IV (KMG-V): Genome sequencing to study the core and pangenomes of soil and plant-associated prokaryotes.</title>
        <authorList>
            <person name="Whitman W."/>
        </authorList>
    </citation>
    <scope>NUCLEOTIDE SEQUENCE [LARGE SCALE GENOMIC DNA]</scope>
    <source>
        <strain evidence="2 3">FB403</strain>
    </source>
</reference>
<sequence length="101" mass="11597">MTRTTIGRRRRVNVSKWRLVAMPSKAAGPPHRIQDSLSRCKWHTAYKFNEDRAQTTSVPMVPRTATWPGPPNRALLAAQRFALENMQKKAFPYSNKTEMLS</sequence>
<evidence type="ECO:0000313" key="2">
    <source>
        <dbReference type="EMBL" id="TCU28409.1"/>
    </source>
</evidence>
<organism evidence="2 3">
    <name type="scientific">Rhizobium laguerreae</name>
    <dbReference type="NCBI Taxonomy" id="1076926"/>
    <lineage>
        <taxon>Bacteria</taxon>
        <taxon>Pseudomonadati</taxon>
        <taxon>Pseudomonadota</taxon>
        <taxon>Alphaproteobacteria</taxon>
        <taxon>Hyphomicrobiales</taxon>
        <taxon>Rhizobiaceae</taxon>
        <taxon>Rhizobium/Agrobacterium group</taxon>
        <taxon>Rhizobium</taxon>
    </lineage>
</organism>
<comment type="caution">
    <text evidence="2">The sequence shown here is derived from an EMBL/GenBank/DDBJ whole genome shotgun (WGS) entry which is preliminary data.</text>
</comment>
<evidence type="ECO:0000313" key="3">
    <source>
        <dbReference type="Proteomes" id="UP000295021"/>
    </source>
</evidence>
<name>A0AAX2QRX4_9HYPH</name>
<reference evidence="1 4" key="2">
    <citation type="submission" date="2020-08" db="EMBL/GenBank/DDBJ databases">
        <title>Genomic Encyclopedia of Type Strains, Phase III (KMG-III): the genomes of soil and plant-associated and newly described type strains.</title>
        <authorList>
            <person name="Whitman W."/>
        </authorList>
    </citation>
    <scope>NUCLEOTIDE SEQUENCE [LARGE SCALE GENOMIC DNA]</scope>
    <source>
        <strain evidence="1 4">CECT 8280</strain>
    </source>
</reference>
<proteinExistence type="predicted"/>
<dbReference type="EMBL" id="JACHXX010000001">
    <property type="protein sequence ID" value="MBB3160245.1"/>
    <property type="molecule type" value="Genomic_DNA"/>
</dbReference>
<evidence type="ECO:0000313" key="1">
    <source>
        <dbReference type="EMBL" id="MBB3160245.1"/>
    </source>
</evidence>
<accession>A0AAX2QRX4</accession>
<gene>
    <name evidence="2" type="ORF">EV131_102241</name>
    <name evidence="1" type="ORF">FHS25_000677</name>
</gene>
<evidence type="ECO:0008006" key="5">
    <source>
        <dbReference type="Google" id="ProtNLM"/>
    </source>
</evidence>
<protein>
    <recommendedName>
        <fullName evidence="5">Transposase</fullName>
    </recommendedName>
</protein>
<dbReference type="Proteomes" id="UP000295021">
    <property type="component" value="Unassembled WGS sequence"/>
</dbReference>
<evidence type="ECO:0000313" key="4">
    <source>
        <dbReference type="Proteomes" id="UP000542811"/>
    </source>
</evidence>
<dbReference type="Proteomes" id="UP000542811">
    <property type="component" value="Unassembled WGS sequence"/>
</dbReference>